<reference evidence="2" key="1">
    <citation type="submission" date="2016-10" db="EMBL/GenBank/DDBJ databases">
        <authorList>
            <person name="Varghese N."/>
            <person name="Submissions S."/>
        </authorList>
    </citation>
    <scope>NUCLEOTIDE SEQUENCE [LARGE SCALE GENOMIC DNA]</scope>
    <source>
        <strain evidence="2">DC30,IBRC 10041,KCTC 4046</strain>
    </source>
</reference>
<proteinExistence type="predicted"/>
<keyword evidence="2" id="KW-1185">Reference proteome</keyword>
<dbReference type="Proteomes" id="UP000199079">
    <property type="component" value="Unassembled WGS sequence"/>
</dbReference>
<dbReference type="EMBL" id="FNPC01000009">
    <property type="protein sequence ID" value="SDY74719.1"/>
    <property type="molecule type" value="Genomic_DNA"/>
</dbReference>
<sequence length="76" mass="8650">MTLTDTESLAVLDVHYCIEREHDTKIGPRIVCLNADDFWAVVADNGFGDWKRGYEIAVWTLSISYIPRFNSEGNRG</sequence>
<name>A0A1H3MEW3_9EURY</name>
<protein>
    <submittedName>
        <fullName evidence="1">Uncharacterized protein</fullName>
    </submittedName>
</protein>
<evidence type="ECO:0000313" key="1">
    <source>
        <dbReference type="EMBL" id="SDY74719.1"/>
    </source>
</evidence>
<evidence type="ECO:0000313" key="2">
    <source>
        <dbReference type="Proteomes" id="UP000199079"/>
    </source>
</evidence>
<gene>
    <name evidence="1" type="ORF">SAMN05216564_10954</name>
</gene>
<accession>A0A1H3MEW3</accession>
<dbReference type="AlphaFoldDB" id="A0A1H3MEW3"/>
<organism evidence="1 2">
    <name type="scientific">Halopenitus persicus</name>
    <dbReference type="NCBI Taxonomy" id="1048396"/>
    <lineage>
        <taxon>Archaea</taxon>
        <taxon>Methanobacteriati</taxon>
        <taxon>Methanobacteriota</taxon>
        <taxon>Stenosarchaea group</taxon>
        <taxon>Halobacteria</taxon>
        <taxon>Halobacteriales</taxon>
        <taxon>Haloferacaceae</taxon>
        <taxon>Halopenitus</taxon>
    </lineage>
</organism>